<evidence type="ECO:0000313" key="3">
    <source>
        <dbReference type="Proteomes" id="UP000499080"/>
    </source>
</evidence>
<feature type="non-terminal residue" evidence="2">
    <location>
        <position position="74"/>
    </location>
</feature>
<protein>
    <submittedName>
        <fullName evidence="2">Uncharacterized protein</fullName>
    </submittedName>
</protein>
<keyword evidence="3" id="KW-1185">Reference proteome</keyword>
<accession>A0A4Y2TTX4</accession>
<sequence>MPTPPVAEGKTSSKEKETLGPKSSRRNLPDSQSKVGGVGAIEQLISQVKDFDFDPDVVNDIFTPLQDIVEIYTS</sequence>
<dbReference type="Proteomes" id="UP000499080">
    <property type="component" value="Unassembled WGS sequence"/>
</dbReference>
<reference evidence="2 3" key="1">
    <citation type="journal article" date="2019" name="Sci. Rep.">
        <title>Orb-weaving spider Araneus ventricosus genome elucidates the spidroin gene catalogue.</title>
        <authorList>
            <person name="Kono N."/>
            <person name="Nakamura H."/>
            <person name="Ohtoshi R."/>
            <person name="Moran D.A.P."/>
            <person name="Shinohara A."/>
            <person name="Yoshida Y."/>
            <person name="Fujiwara M."/>
            <person name="Mori M."/>
            <person name="Tomita M."/>
            <person name="Arakawa K."/>
        </authorList>
    </citation>
    <scope>NUCLEOTIDE SEQUENCE [LARGE SCALE GENOMIC DNA]</scope>
</reference>
<name>A0A4Y2TTX4_ARAVE</name>
<evidence type="ECO:0000256" key="1">
    <source>
        <dbReference type="SAM" id="MobiDB-lite"/>
    </source>
</evidence>
<gene>
    <name evidence="2" type="ORF">AVEN_189597_1</name>
</gene>
<feature type="region of interest" description="Disordered" evidence="1">
    <location>
        <begin position="1"/>
        <end position="35"/>
    </location>
</feature>
<proteinExistence type="predicted"/>
<dbReference type="AlphaFoldDB" id="A0A4Y2TTX4"/>
<dbReference type="EMBL" id="BGPR01031120">
    <property type="protein sequence ID" value="GBO03998.1"/>
    <property type="molecule type" value="Genomic_DNA"/>
</dbReference>
<evidence type="ECO:0000313" key="2">
    <source>
        <dbReference type="EMBL" id="GBO03998.1"/>
    </source>
</evidence>
<comment type="caution">
    <text evidence="2">The sequence shown here is derived from an EMBL/GenBank/DDBJ whole genome shotgun (WGS) entry which is preliminary data.</text>
</comment>
<organism evidence="2 3">
    <name type="scientific">Araneus ventricosus</name>
    <name type="common">Orbweaver spider</name>
    <name type="synonym">Epeira ventricosa</name>
    <dbReference type="NCBI Taxonomy" id="182803"/>
    <lineage>
        <taxon>Eukaryota</taxon>
        <taxon>Metazoa</taxon>
        <taxon>Ecdysozoa</taxon>
        <taxon>Arthropoda</taxon>
        <taxon>Chelicerata</taxon>
        <taxon>Arachnida</taxon>
        <taxon>Araneae</taxon>
        <taxon>Araneomorphae</taxon>
        <taxon>Entelegynae</taxon>
        <taxon>Araneoidea</taxon>
        <taxon>Araneidae</taxon>
        <taxon>Araneus</taxon>
    </lineage>
</organism>